<proteinExistence type="predicted"/>
<dbReference type="Proteomes" id="UP000219215">
    <property type="component" value="Chromosome DPRO"/>
</dbReference>
<evidence type="ECO:0000313" key="2">
    <source>
        <dbReference type="Proteomes" id="UP000219215"/>
    </source>
</evidence>
<organism evidence="1 2">
    <name type="scientific">Pseudodesulfovibrio profundus</name>
    <dbReference type="NCBI Taxonomy" id="57320"/>
    <lineage>
        <taxon>Bacteria</taxon>
        <taxon>Pseudomonadati</taxon>
        <taxon>Thermodesulfobacteriota</taxon>
        <taxon>Desulfovibrionia</taxon>
        <taxon>Desulfovibrionales</taxon>
        <taxon>Desulfovibrionaceae</taxon>
    </lineage>
</organism>
<dbReference type="RefSeq" id="WP_097013238.1">
    <property type="nucleotide sequence ID" value="NZ_LT907975.1"/>
</dbReference>
<gene>
    <name evidence="1" type="ORF">DPRO_3616</name>
</gene>
<reference evidence="2" key="1">
    <citation type="submission" date="2017-09" db="EMBL/GenBank/DDBJ databases">
        <authorList>
            <person name="Regsiter A."/>
            <person name="William W."/>
        </authorList>
    </citation>
    <scope>NUCLEOTIDE SEQUENCE [LARGE SCALE GENOMIC DNA]</scope>
    <source>
        <strain evidence="2">500-1</strain>
    </source>
</reference>
<protein>
    <submittedName>
        <fullName evidence="1">Phage protein</fullName>
    </submittedName>
</protein>
<dbReference type="InterPro" id="IPR024406">
    <property type="entry name" value="TAC-10"/>
</dbReference>
<evidence type="ECO:0000313" key="1">
    <source>
        <dbReference type="EMBL" id="SOB60532.1"/>
    </source>
</evidence>
<sequence>MKKTITLDINDKPITFHIEPDDYNRFLNEMQPNNKVSPAHNFLMRTVDEGCKEELKELLLIPGAPLTIVGDLVEEYTPDLRITVGKSKRSPNSSDATP</sequence>
<dbReference type="Pfam" id="PF10963">
    <property type="entry name" value="Phage_TAC_10"/>
    <property type="match status" value="1"/>
</dbReference>
<keyword evidence="2" id="KW-1185">Reference proteome</keyword>
<accession>A0A2C8FD11</accession>
<dbReference type="AlphaFoldDB" id="A0A2C8FD11"/>
<name>A0A2C8FD11_9BACT</name>
<dbReference type="KEGG" id="pprf:DPRO_3616"/>
<dbReference type="EMBL" id="LT907975">
    <property type="protein sequence ID" value="SOB60532.1"/>
    <property type="molecule type" value="Genomic_DNA"/>
</dbReference>
<dbReference type="OrthoDB" id="5459968at2"/>